<dbReference type="PANTHER" id="PTHR30097:SF4">
    <property type="entry name" value="SLR6042 PROTEIN"/>
    <property type="match status" value="1"/>
</dbReference>
<dbReference type="EMBL" id="QFQD01000017">
    <property type="protein sequence ID" value="PZQ83715.1"/>
    <property type="molecule type" value="Genomic_DNA"/>
</dbReference>
<dbReference type="AlphaFoldDB" id="A0A2W5RA45"/>
<organism evidence="6 7">
    <name type="scientific">Ancylobacter novellus</name>
    <name type="common">Thiobacillus novellus</name>
    <dbReference type="NCBI Taxonomy" id="921"/>
    <lineage>
        <taxon>Bacteria</taxon>
        <taxon>Pseudomonadati</taxon>
        <taxon>Pseudomonadota</taxon>
        <taxon>Alphaproteobacteria</taxon>
        <taxon>Hyphomicrobiales</taxon>
        <taxon>Xanthobacteraceae</taxon>
        <taxon>Ancylobacter</taxon>
    </lineage>
</organism>
<dbReference type="GO" id="GO:0015679">
    <property type="term" value="P:plasma membrane copper ion transport"/>
    <property type="evidence" value="ECO:0007669"/>
    <property type="project" value="TreeGrafter"/>
</dbReference>
<dbReference type="Pfam" id="PF25967">
    <property type="entry name" value="RND-MFP_C"/>
    <property type="match status" value="1"/>
</dbReference>
<dbReference type="InterPro" id="IPR058627">
    <property type="entry name" value="MdtA-like_C"/>
</dbReference>
<proteinExistence type="predicted"/>
<evidence type="ECO:0000256" key="1">
    <source>
        <dbReference type="ARBA" id="ARBA00022448"/>
    </source>
</evidence>
<protein>
    <recommendedName>
        <fullName evidence="5">Multidrug resistance protein MdtA-like C-terminal permuted SH3 domain-containing protein</fullName>
    </recommendedName>
</protein>
<keyword evidence="4" id="KW-0472">Membrane</keyword>
<feature type="region of interest" description="Disordered" evidence="3">
    <location>
        <begin position="175"/>
        <end position="194"/>
    </location>
</feature>
<gene>
    <name evidence="6" type="ORF">DI549_07615</name>
</gene>
<comment type="caution">
    <text evidence="6">The sequence shown here is derived from an EMBL/GenBank/DDBJ whole genome shotgun (WGS) entry which is preliminary data.</text>
</comment>
<keyword evidence="4" id="KW-1133">Transmembrane helix</keyword>
<dbReference type="GO" id="GO:0030313">
    <property type="term" value="C:cell envelope"/>
    <property type="evidence" value="ECO:0007669"/>
    <property type="project" value="TreeGrafter"/>
</dbReference>
<reference evidence="6 7" key="1">
    <citation type="submission" date="2017-08" db="EMBL/GenBank/DDBJ databases">
        <title>Infants hospitalized years apart are colonized by the same room-sourced microbial strains.</title>
        <authorList>
            <person name="Brooks B."/>
            <person name="Olm M.R."/>
            <person name="Firek B.A."/>
            <person name="Baker R."/>
            <person name="Thomas B.C."/>
            <person name="Morowitz M.J."/>
            <person name="Banfield J.F."/>
        </authorList>
    </citation>
    <scope>NUCLEOTIDE SEQUENCE [LARGE SCALE GENOMIC DNA]</scope>
    <source>
        <strain evidence="6">S2_005_001_R2_27</strain>
    </source>
</reference>
<evidence type="ECO:0000259" key="5">
    <source>
        <dbReference type="Pfam" id="PF25967"/>
    </source>
</evidence>
<sequence>MPETLRHNAEKNCDLFHQAKGTCYPYAVAGAMVGQRSAGWIARRRPGSIMFYYVVTTLVFAASIALTGIVSEVGTKYVARYFIENESGDFGINPPGQNDPAAPKSTNAPGPREAAGEPLAGAGDSRAIVPILMGSAQTRPGVTARLSGAQEQPSTGSYQVASLLDGVGLSSQTLDSAATRNAAPGEEASATSGHAEAIPALAPQAQPRAALDLLRDTPHRRPDGTAFLPMSTQRVFSVRWKVGRSADVAMAYEIPGHVITDPSTGTTVNASLAGIIEANQGTFPYLGMRVRRGDLLAYLQPTVTVSERAQIEARIQQLSNQISLSEKQMERLGDVLFVRYRTNKIEALKVQIDGYRRELVSLQTALDRRESLRSTADGVISKVSAVVGGTVSQGQIVFEIVDPDALWVEAAAYDPTIAEGVRSATAVTGDGRSFKLEFIGGGLTLSNQAIPLRFRVVGAHEGLSVGKPVTVIVQQNRAIAGIPVPASSVIRDADGRSIVWERTGAETFMPRQVRATRIAGNQMVVESGLSDGARVVTEGASLLNQIR</sequence>
<evidence type="ECO:0000256" key="3">
    <source>
        <dbReference type="SAM" id="MobiDB-lite"/>
    </source>
</evidence>
<feature type="region of interest" description="Disordered" evidence="3">
    <location>
        <begin position="89"/>
        <end position="120"/>
    </location>
</feature>
<evidence type="ECO:0000313" key="7">
    <source>
        <dbReference type="Proteomes" id="UP000248887"/>
    </source>
</evidence>
<dbReference type="Gene3D" id="2.40.420.20">
    <property type="match status" value="1"/>
</dbReference>
<accession>A0A2W5RA45</accession>
<dbReference type="InterPro" id="IPR051909">
    <property type="entry name" value="MFP_Cation_Efflux"/>
</dbReference>
<evidence type="ECO:0000256" key="4">
    <source>
        <dbReference type="SAM" id="Phobius"/>
    </source>
</evidence>
<dbReference type="PANTHER" id="PTHR30097">
    <property type="entry name" value="CATION EFFLUX SYSTEM PROTEIN CUSB"/>
    <property type="match status" value="1"/>
</dbReference>
<dbReference type="GO" id="GO:0060003">
    <property type="term" value="P:copper ion export"/>
    <property type="evidence" value="ECO:0007669"/>
    <property type="project" value="TreeGrafter"/>
</dbReference>
<keyword evidence="4" id="KW-0812">Transmembrane</keyword>
<feature type="domain" description="Multidrug resistance protein MdtA-like C-terminal permuted SH3" evidence="5">
    <location>
        <begin position="484"/>
        <end position="540"/>
    </location>
</feature>
<feature type="transmembrane region" description="Helical" evidence="4">
    <location>
        <begin position="50"/>
        <end position="70"/>
    </location>
</feature>
<feature type="coiled-coil region" evidence="2">
    <location>
        <begin position="308"/>
        <end position="365"/>
    </location>
</feature>
<name>A0A2W5RA45_ANCNO</name>
<evidence type="ECO:0000256" key="2">
    <source>
        <dbReference type="SAM" id="Coils"/>
    </source>
</evidence>
<evidence type="ECO:0000313" key="6">
    <source>
        <dbReference type="EMBL" id="PZQ83715.1"/>
    </source>
</evidence>
<keyword evidence="1" id="KW-0813">Transport</keyword>
<keyword evidence="2" id="KW-0175">Coiled coil</keyword>
<dbReference type="Proteomes" id="UP000248887">
    <property type="component" value="Unassembled WGS sequence"/>
</dbReference>